<feature type="transmembrane region" description="Helical" evidence="7">
    <location>
        <begin position="214"/>
        <end position="236"/>
    </location>
</feature>
<evidence type="ECO:0000259" key="8">
    <source>
        <dbReference type="PROSITE" id="PS50111"/>
    </source>
</evidence>
<feature type="region of interest" description="Disordered" evidence="6">
    <location>
        <begin position="1"/>
        <end position="20"/>
    </location>
</feature>
<evidence type="ECO:0000313" key="11">
    <source>
        <dbReference type="Proteomes" id="UP000199152"/>
    </source>
</evidence>
<dbReference type="Proteomes" id="UP000199152">
    <property type="component" value="Unassembled WGS sequence"/>
</dbReference>
<proteinExistence type="inferred from homology"/>
<dbReference type="InParanoid" id="A0A1I4LW11"/>
<dbReference type="GO" id="GO:0016020">
    <property type="term" value="C:membrane"/>
    <property type="evidence" value="ECO:0007669"/>
    <property type="project" value="InterPro"/>
</dbReference>
<sequence length="396" mass="40609">MEMPAVTHTPVRETNSPTTRSWWGDRGVKTKVLAAVGVAALVAVVIGVMGISALSSSAESNRMLYVSNIGGLTAAADMRTAIADVRIATRNAVLEPDPAKAGQILDSIPGLEEQYRAAHDAYNAAFPIPETEALNEEALTNFEAYLKIAATELRPLAEQNRYLEWYALNQEKNVPLTSAATAALDKMREIETGLAQEAAAAAQDQFQSQRTTSIVVLVVGIATAVGVGLVVATGMARGVGRVQRVAEALAAGDLTKSSGLATRDELGRMGAALDGAVENLREVLGTVASSADAVAASSEELSASSAQISASAEETSAQAGVVSSAAEEVSRNVQTVAAGAEQMGASIREIASNAAEASEVAAKAVTAAETTTATVAKLGESSAEIGNVVKVITSIA</sequence>
<evidence type="ECO:0000259" key="9">
    <source>
        <dbReference type="PROSITE" id="PS50885"/>
    </source>
</evidence>
<protein>
    <submittedName>
        <fullName evidence="10">Methyl-accepting chemotaxis protein</fullName>
    </submittedName>
</protein>
<dbReference type="AlphaFoldDB" id="A0A1I4LW11"/>
<dbReference type="Gene3D" id="1.10.287.950">
    <property type="entry name" value="Methyl-accepting chemotaxis protein"/>
    <property type="match status" value="1"/>
</dbReference>
<dbReference type="PANTHER" id="PTHR32089">
    <property type="entry name" value="METHYL-ACCEPTING CHEMOTAXIS PROTEIN MCPB"/>
    <property type="match status" value="1"/>
</dbReference>
<keyword evidence="3 5" id="KW-0807">Transducer</keyword>
<dbReference type="PANTHER" id="PTHR32089:SF112">
    <property type="entry name" value="LYSOZYME-LIKE PROTEIN-RELATED"/>
    <property type="match status" value="1"/>
</dbReference>
<dbReference type="InterPro" id="IPR004089">
    <property type="entry name" value="MCPsignal_dom"/>
</dbReference>
<dbReference type="PROSITE" id="PS50111">
    <property type="entry name" value="CHEMOTAXIS_TRANSDUC_2"/>
    <property type="match status" value="1"/>
</dbReference>
<dbReference type="InterPro" id="IPR024478">
    <property type="entry name" value="HlyB_4HB_MCP"/>
</dbReference>
<feature type="domain" description="HAMP" evidence="9">
    <location>
        <begin position="233"/>
        <end position="285"/>
    </location>
</feature>
<dbReference type="SMART" id="SM00304">
    <property type="entry name" value="HAMP"/>
    <property type="match status" value="1"/>
</dbReference>
<evidence type="ECO:0000256" key="7">
    <source>
        <dbReference type="SAM" id="Phobius"/>
    </source>
</evidence>
<evidence type="ECO:0000256" key="4">
    <source>
        <dbReference type="ARBA" id="ARBA00029447"/>
    </source>
</evidence>
<keyword evidence="1 7" id="KW-0812">Transmembrane</keyword>
<comment type="similarity">
    <text evidence="4">Belongs to the methyl-accepting chemotaxis (MCP) protein family.</text>
</comment>
<dbReference type="PROSITE" id="PS50885">
    <property type="entry name" value="HAMP"/>
    <property type="match status" value="1"/>
</dbReference>
<evidence type="ECO:0000256" key="6">
    <source>
        <dbReference type="SAM" id="MobiDB-lite"/>
    </source>
</evidence>
<evidence type="ECO:0000256" key="1">
    <source>
        <dbReference type="ARBA" id="ARBA00022692"/>
    </source>
</evidence>
<dbReference type="SUPFAM" id="SSF58104">
    <property type="entry name" value="Methyl-accepting chemotaxis protein (MCP) signaling domain"/>
    <property type="match status" value="1"/>
</dbReference>
<evidence type="ECO:0000256" key="5">
    <source>
        <dbReference type="PROSITE-ProRule" id="PRU00284"/>
    </source>
</evidence>
<dbReference type="InterPro" id="IPR003660">
    <property type="entry name" value="HAMP_dom"/>
</dbReference>
<evidence type="ECO:0000256" key="3">
    <source>
        <dbReference type="ARBA" id="ARBA00023224"/>
    </source>
</evidence>
<reference evidence="10 11" key="1">
    <citation type="submission" date="2016-10" db="EMBL/GenBank/DDBJ databases">
        <authorList>
            <person name="de Groot N.N."/>
        </authorList>
    </citation>
    <scope>NUCLEOTIDE SEQUENCE [LARGE SCALE GENOMIC DNA]</scope>
    <source>
        <strain evidence="10 11">DSM 45317</strain>
    </source>
</reference>
<evidence type="ECO:0000313" key="10">
    <source>
        <dbReference type="EMBL" id="SFL95211.1"/>
    </source>
</evidence>
<dbReference type="Pfam" id="PF00672">
    <property type="entry name" value="HAMP"/>
    <property type="match status" value="1"/>
</dbReference>
<dbReference type="OrthoDB" id="5190500at2"/>
<dbReference type="EMBL" id="FOSW01000026">
    <property type="protein sequence ID" value="SFL95211.1"/>
    <property type="molecule type" value="Genomic_DNA"/>
</dbReference>
<dbReference type="STRING" id="504800.SAMN04488085_1261"/>
<keyword evidence="7" id="KW-0472">Membrane</keyword>
<name>A0A1I4LW11_9ACTN</name>
<dbReference type="GO" id="GO:0007165">
    <property type="term" value="P:signal transduction"/>
    <property type="evidence" value="ECO:0007669"/>
    <property type="project" value="UniProtKB-KW"/>
</dbReference>
<feature type="transmembrane region" description="Helical" evidence="7">
    <location>
        <begin position="32"/>
        <end position="54"/>
    </location>
</feature>
<feature type="non-terminal residue" evidence="10">
    <location>
        <position position="396"/>
    </location>
</feature>
<keyword evidence="2 7" id="KW-1133">Transmembrane helix</keyword>
<accession>A0A1I4LW11</accession>
<dbReference type="CDD" id="cd06225">
    <property type="entry name" value="HAMP"/>
    <property type="match status" value="1"/>
</dbReference>
<keyword evidence="11" id="KW-1185">Reference proteome</keyword>
<organism evidence="10 11">
    <name type="scientific">Geodermatophilus ruber</name>
    <dbReference type="NCBI Taxonomy" id="504800"/>
    <lineage>
        <taxon>Bacteria</taxon>
        <taxon>Bacillati</taxon>
        <taxon>Actinomycetota</taxon>
        <taxon>Actinomycetes</taxon>
        <taxon>Geodermatophilales</taxon>
        <taxon>Geodermatophilaceae</taxon>
        <taxon>Geodermatophilus</taxon>
    </lineage>
</organism>
<evidence type="ECO:0000256" key="2">
    <source>
        <dbReference type="ARBA" id="ARBA00022989"/>
    </source>
</evidence>
<dbReference type="RefSeq" id="WP_091330084.1">
    <property type="nucleotide sequence ID" value="NZ_FOSW01000026.1"/>
</dbReference>
<dbReference type="Pfam" id="PF12729">
    <property type="entry name" value="4HB_MCP_1"/>
    <property type="match status" value="1"/>
</dbReference>
<gene>
    <name evidence="10" type="ORF">SAMN04488085_1261</name>
</gene>
<feature type="domain" description="Methyl-accepting transducer" evidence="8">
    <location>
        <begin position="290"/>
        <end position="396"/>
    </location>
</feature>